<dbReference type="AlphaFoldDB" id="R9P1T7"/>
<dbReference type="RefSeq" id="XP_012188860.1">
    <property type="nucleotide sequence ID" value="XM_012333470.1"/>
</dbReference>
<accession>R9P1T7</accession>
<evidence type="ECO:0000313" key="2">
    <source>
        <dbReference type="Proteomes" id="UP000014071"/>
    </source>
</evidence>
<keyword evidence="2" id="KW-1185">Reference proteome</keyword>
<reference evidence="2" key="1">
    <citation type="journal article" date="2013" name="Genome Announc.">
        <title>Draft genome sequence of the basidiomycetous yeast-like fungus Pseudozyma hubeiensis SY62, which produces an abundant amount of the biosurfactant mannosylerythritol lipids.</title>
        <authorList>
            <person name="Konishi M."/>
            <person name="Hatada Y."/>
            <person name="Horiuchi J."/>
        </authorList>
    </citation>
    <scope>NUCLEOTIDE SEQUENCE [LARGE SCALE GENOMIC DNA]</scope>
    <source>
        <strain evidence="2">SY62</strain>
    </source>
</reference>
<proteinExistence type="predicted"/>
<organism evidence="1 2">
    <name type="scientific">Pseudozyma hubeiensis (strain SY62)</name>
    <name type="common">Yeast</name>
    <dbReference type="NCBI Taxonomy" id="1305764"/>
    <lineage>
        <taxon>Eukaryota</taxon>
        <taxon>Fungi</taxon>
        <taxon>Dikarya</taxon>
        <taxon>Basidiomycota</taxon>
        <taxon>Ustilaginomycotina</taxon>
        <taxon>Ustilaginomycetes</taxon>
        <taxon>Ustilaginales</taxon>
        <taxon>Ustilaginaceae</taxon>
        <taxon>Pseudozyma</taxon>
    </lineage>
</organism>
<dbReference type="HOGENOM" id="CLU_1366776_0_0_1"/>
<dbReference type="Proteomes" id="UP000014071">
    <property type="component" value="Unassembled WGS sequence"/>
</dbReference>
<sequence length="200" mass="23299">MHPPWTDKGGIRSRLKWKAGDRQRKWKAAPVRLWESTRCEPLVTLDMTEPQAHGTCRRICPSPARSWCLPASLWKRRTFGWPFGSHFYCRVTIGFPRLGESKRQPSTRKCGVFDHVHTATDEIREANSRRRTSKGVVVPNSVPRFYYRTSNKAADWSPDIVARCQTRHQQIKDRQSTTQAKRRFKRILFTAVYTCLLLQG</sequence>
<protein>
    <submittedName>
        <fullName evidence="1">Uncharacterized protein</fullName>
    </submittedName>
</protein>
<dbReference type="EMBL" id="DF238791">
    <property type="protein sequence ID" value="GAC95273.1"/>
    <property type="molecule type" value="Genomic_DNA"/>
</dbReference>
<evidence type="ECO:0000313" key="1">
    <source>
        <dbReference type="EMBL" id="GAC95273.1"/>
    </source>
</evidence>
<dbReference type="GeneID" id="24108139"/>
<name>R9P1T7_PSEHS</name>
<gene>
    <name evidence="1" type="ORF">PHSY_002848</name>
</gene>